<name>A0A423PRD8_9GAMM</name>
<gene>
    <name evidence="2" type="ORF">SAJA_08375</name>
</gene>
<proteinExistence type="predicted"/>
<protein>
    <submittedName>
        <fullName evidence="2">Uncharacterized protein</fullName>
    </submittedName>
</protein>
<dbReference type="RefSeq" id="WP_184999806.1">
    <property type="nucleotide sequence ID" value="NZ_AYKG01000023.1"/>
</dbReference>
<keyword evidence="1" id="KW-0472">Membrane</keyword>
<reference evidence="2 3" key="1">
    <citation type="submission" date="2013-10" db="EMBL/GenBank/DDBJ databases">
        <title>Salinisphaera japonica YTM-1 Genome Sequencing.</title>
        <authorList>
            <person name="Lai Q."/>
            <person name="Li C."/>
            <person name="Shao Z."/>
        </authorList>
    </citation>
    <scope>NUCLEOTIDE SEQUENCE [LARGE SCALE GENOMIC DNA]</scope>
    <source>
        <strain evidence="2 3">YTM-1</strain>
    </source>
</reference>
<organism evidence="2 3">
    <name type="scientific">Salinisphaera japonica YTM-1</name>
    <dbReference type="NCBI Taxonomy" id="1209778"/>
    <lineage>
        <taxon>Bacteria</taxon>
        <taxon>Pseudomonadati</taxon>
        <taxon>Pseudomonadota</taxon>
        <taxon>Gammaproteobacteria</taxon>
        <taxon>Salinisphaerales</taxon>
        <taxon>Salinisphaeraceae</taxon>
        <taxon>Salinisphaera</taxon>
    </lineage>
</organism>
<keyword evidence="3" id="KW-1185">Reference proteome</keyword>
<keyword evidence="1" id="KW-1133">Transmembrane helix</keyword>
<dbReference type="EMBL" id="AYKG01000023">
    <property type="protein sequence ID" value="ROO28147.1"/>
    <property type="molecule type" value="Genomic_DNA"/>
</dbReference>
<keyword evidence="1" id="KW-0812">Transmembrane</keyword>
<evidence type="ECO:0000313" key="2">
    <source>
        <dbReference type="EMBL" id="ROO28147.1"/>
    </source>
</evidence>
<dbReference type="Proteomes" id="UP000285310">
    <property type="component" value="Unassembled WGS sequence"/>
</dbReference>
<evidence type="ECO:0000256" key="1">
    <source>
        <dbReference type="SAM" id="Phobius"/>
    </source>
</evidence>
<evidence type="ECO:0000313" key="3">
    <source>
        <dbReference type="Proteomes" id="UP000285310"/>
    </source>
</evidence>
<comment type="caution">
    <text evidence="2">The sequence shown here is derived from an EMBL/GenBank/DDBJ whole genome shotgun (WGS) entry which is preliminary data.</text>
</comment>
<feature type="transmembrane region" description="Helical" evidence="1">
    <location>
        <begin position="20"/>
        <end position="41"/>
    </location>
</feature>
<accession>A0A423PRD8</accession>
<sequence length="50" mass="5398">MAQQALDKSQPDAWYKYGVAFLFAEMGIALCVCGYSLFMAFTGTGGFPGH</sequence>
<dbReference type="AlphaFoldDB" id="A0A423PRD8"/>
<dbReference type="InParanoid" id="A0A423PRD8"/>